<sequence length="1041" mass="108103">MTKPCRAKPRLFSPTPIPITAAYLILIFNAWTILGLAQSSSTLVSKGGNSKSTSDGIVGESNALSIFSITRYRGRRDGDGNTDDLLNPLGAGIKETYTAALHLGYNTQEELRTSLSRAKEGEGSIIARSADEPNNNPPMHRDRVDQPFVFSSSSSSSSSSLSSLSASSSSSSSLGASRMGGKRGPSDSVYGVDCGEGDRAAGDCVQGADSSNRRMAQEADGSVSYTSTPSDKASGGSADWPSALTLAIVLLAVPVIVFVAVSLIVAVTAINYAWTMRRYLQRLASEGLSSQQAFLVPPKPPTCCRCGERSGLVMTNMIFGTIWLTVMFLIIGGKVIYWIIACLLLCLLNYTAASVLYLSQQRMNNAGLPGQGYGSRPVSQLMVASDTGMWGLQPLPYACPSCGTIFHVPPGCPQFECPGCNRLHGMPATIGIPVPIGPGGSGFMMGPSLESIRLRDPRAAGGEGVQGSAIGHPGAAASVSGGPAGVSLPVMASPAAGPRLSPSMGMTMTLPGVGVGAVAGFANAHIRGPPLAIPQSVRPPLQTTSMPSTSSSNLPVLRSNPGMTSAGIDNALVPVRIQAEDESASGLTADESSSYPSELAVLHRSSSVEALDSVTAPLPASSTSDITDTVDPVVPVSTSLTLMPPSVPSSPSINPIPPPPGTPSRTASPGQFPSPSAQPQSLQSKSHMRSRSLSQFSNPRARLRYSSASAPSSPPHVMHGSQPIPPPPPQFPPPPSFNQKANPRTTSNTRQSSLSASHPLCAGNESGRPLSPPRSVPNRVVLDAARAGMSRSEATSSSSRDVPASGIPPAPPLPTRPLRNQLHHSKSTAHNSEAVLAGPPFMARSSSPSARPTSPSGRPPSPSGRPPLVPGHQPATSGRPQSPSGCPPSPSAKVLSYCPSPPSRLSSSRPSAHLSMQSQLPLQTHLLSQLRDQMAIRRHTRGLGMSAMGSSSPSPSQSPRYFSPHSHPHGPKSSGLSVPPFCLTHGDEASEDASLSIGSSLLDSTSSRISSTMARDTSGEESSQQSDALMADRTEEDRLLR</sequence>
<feature type="compositionally biased region" description="Low complexity" evidence="1">
    <location>
        <begin position="151"/>
        <end position="177"/>
    </location>
</feature>
<feature type="transmembrane region" description="Helical" evidence="2">
    <location>
        <begin position="246"/>
        <end position="274"/>
    </location>
</feature>
<keyword evidence="2" id="KW-0472">Membrane</keyword>
<reference evidence="3 4" key="1">
    <citation type="journal article" date="2018" name="Cell">
        <title>The Chara Genome: Secondary Complexity and Implications for Plant Terrestrialization.</title>
        <authorList>
            <person name="Nishiyama T."/>
            <person name="Sakayama H."/>
            <person name="Vries J.D."/>
            <person name="Buschmann H."/>
            <person name="Saint-Marcoux D."/>
            <person name="Ullrich K.K."/>
            <person name="Haas F.B."/>
            <person name="Vanderstraeten L."/>
            <person name="Becker D."/>
            <person name="Lang D."/>
            <person name="Vosolsobe S."/>
            <person name="Rombauts S."/>
            <person name="Wilhelmsson P.K.I."/>
            <person name="Janitza P."/>
            <person name="Kern R."/>
            <person name="Heyl A."/>
            <person name="Rumpler F."/>
            <person name="Villalobos L.I.A.C."/>
            <person name="Clay J.M."/>
            <person name="Skokan R."/>
            <person name="Toyoda A."/>
            <person name="Suzuki Y."/>
            <person name="Kagoshima H."/>
            <person name="Schijlen E."/>
            <person name="Tajeshwar N."/>
            <person name="Catarino B."/>
            <person name="Hetherington A.J."/>
            <person name="Saltykova A."/>
            <person name="Bonnot C."/>
            <person name="Breuninger H."/>
            <person name="Symeonidi A."/>
            <person name="Radhakrishnan G.V."/>
            <person name="Van Nieuwerburgh F."/>
            <person name="Deforce D."/>
            <person name="Chang C."/>
            <person name="Karol K.G."/>
            <person name="Hedrich R."/>
            <person name="Ulvskov P."/>
            <person name="Glockner G."/>
            <person name="Delwiche C.F."/>
            <person name="Petrasek J."/>
            <person name="Van de Peer Y."/>
            <person name="Friml J."/>
            <person name="Beilby M."/>
            <person name="Dolan L."/>
            <person name="Kohara Y."/>
            <person name="Sugano S."/>
            <person name="Fujiyama A."/>
            <person name="Delaux P.-M."/>
            <person name="Quint M."/>
            <person name="TheiBen G."/>
            <person name="Hagemann M."/>
            <person name="Harholt J."/>
            <person name="Dunand C."/>
            <person name="Zachgo S."/>
            <person name="Langdale J."/>
            <person name="Maumus F."/>
            <person name="Straeten D.V.D."/>
            <person name="Gould S.B."/>
            <person name="Rensing S.A."/>
        </authorList>
    </citation>
    <scope>NUCLEOTIDE SEQUENCE [LARGE SCALE GENOMIC DNA]</scope>
    <source>
        <strain evidence="3 4">S276</strain>
    </source>
</reference>
<dbReference type="Gramene" id="GBG71642">
    <property type="protein sequence ID" value="GBG71642"/>
    <property type="gene ID" value="CBR_g9058"/>
</dbReference>
<feature type="region of interest" description="Disordered" evidence="1">
    <location>
        <begin position="533"/>
        <end position="562"/>
    </location>
</feature>
<feature type="transmembrane region" description="Helical" evidence="2">
    <location>
        <begin position="312"/>
        <end position="331"/>
    </location>
</feature>
<feature type="compositionally biased region" description="Polar residues" evidence="1">
    <location>
        <begin position="541"/>
        <end position="554"/>
    </location>
</feature>
<feature type="compositionally biased region" description="Low complexity" evidence="1">
    <location>
        <begin position="641"/>
        <end position="653"/>
    </location>
</feature>
<accession>A0A388KNL9</accession>
<feature type="transmembrane region" description="Helical" evidence="2">
    <location>
        <begin position="337"/>
        <end position="358"/>
    </location>
</feature>
<feature type="region of interest" description="Disordered" evidence="1">
    <location>
        <begin position="641"/>
        <end position="918"/>
    </location>
</feature>
<keyword evidence="4" id="KW-1185">Reference proteome</keyword>
<evidence type="ECO:0000256" key="1">
    <source>
        <dbReference type="SAM" id="MobiDB-lite"/>
    </source>
</evidence>
<name>A0A388KNL9_CHABU</name>
<feature type="compositionally biased region" description="Low complexity" evidence="1">
    <location>
        <begin position="790"/>
        <end position="805"/>
    </location>
</feature>
<proteinExistence type="predicted"/>
<dbReference type="AlphaFoldDB" id="A0A388KNL9"/>
<comment type="caution">
    <text evidence="3">The sequence shown here is derived from an EMBL/GenBank/DDBJ whole genome shotgun (WGS) entry which is preliminary data.</text>
</comment>
<evidence type="ECO:0000256" key="2">
    <source>
        <dbReference type="SAM" id="Phobius"/>
    </source>
</evidence>
<feature type="region of interest" description="Disordered" evidence="1">
    <location>
        <begin position="114"/>
        <end position="232"/>
    </location>
</feature>
<feature type="transmembrane region" description="Helical" evidence="2">
    <location>
        <begin position="21"/>
        <end position="37"/>
    </location>
</feature>
<dbReference type="PANTHER" id="PTHR45725">
    <property type="entry name" value="FORMIN HOMOLOGY 2 FAMILY MEMBER"/>
    <property type="match status" value="1"/>
</dbReference>
<dbReference type="EMBL" id="BFEA01000150">
    <property type="protein sequence ID" value="GBG71642.1"/>
    <property type="molecule type" value="Genomic_DNA"/>
</dbReference>
<keyword evidence="2" id="KW-0812">Transmembrane</keyword>
<dbReference type="Proteomes" id="UP000265515">
    <property type="component" value="Unassembled WGS sequence"/>
</dbReference>
<dbReference type="STRING" id="69332.A0A388KNL9"/>
<protein>
    <submittedName>
        <fullName evidence="3">Uncharacterized protein</fullName>
    </submittedName>
</protein>
<evidence type="ECO:0000313" key="3">
    <source>
        <dbReference type="EMBL" id="GBG71642.1"/>
    </source>
</evidence>
<feature type="compositionally biased region" description="Pro residues" evidence="1">
    <location>
        <begin position="806"/>
        <end position="815"/>
    </location>
</feature>
<feature type="compositionally biased region" description="Low complexity" evidence="1">
    <location>
        <begin position="843"/>
        <end position="856"/>
    </location>
</feature>
<feature type="compositionally biased region" description="Pro residues" evidence="1">
    <location>
        <begin position="723"/>
        <end position="736"/>
    </location>
</feature>
<feature type="region of interest" description="Disordered" evidence="1">
    <location>
        <begin position="944"/>
        <end position="1041"/>
    </location>
</feature>
<feature type="compositionally biased region" description="Low complexity" evidence="1">
    <location>
        <begin position="946"/>
        <end position="977"/>
    </location>
</feature>
<organism evidence="3 4">
    <name type="scientific">Chara braunii</name>
    <name type="common">Braun's stonewort</name>
    <dbReference type="NCBI Taxonomy" id="69332"/>
    <lineage>
        <taxon>Eukaryota</taxon>
        <taxon>Viridiplantae</taxon>
        <taxon>Streptophyta</taxon>
        <taxon>Charophyceae</taxon>
        <taxon>Charales</taxon>
        <taxon>Characeae</taxon>
        <taxon>Chara</taxon>
    </lineage>
</organism>
<feature type="compositionally biased region" description="Low complexity" evidence="1">
    <location>
        <begin position="994"/>
        <end position="1012"/>
    </location>
</feature>
<keyword evidence="2" id="KW-1133">Transmembrane helix</keyword>
<gene>
    <name evidence="3" type="ORF">CBR_g9058</name>
</gene>
<dbReference type="PANTHER" id="PTHR45725:SF18">
    <property type="entry name" value="ORC1-LIKE AAA ATPASE DOMAIN-CONTAINING PROTEIN"/>
    <property type="match status" value="1"/>
</dbReference>
<dbReference type="InterPro" id="IPR051425">
    <property type="entry name" value="Formin_Homology"/>
</dbReference>
<feature type="compositionally biased region" description="Low complexity" evidence="1">
    <location>
        <begin position="663"/>
        <end position="685"/>
    </location>
</feature>
<feature type="compositionally biased region" description="Polar residues" evidence="1">
    <location>
        <begin position="738"/>
        <end position="756"/>
    </location>
</feature>
<evidence type="ECO:0000313" key="4">
    <source>
        <dbReference type="Proteomes" id="UP000265515"/>
    </source>
</evidence>
<feature type="compositionally biased region" description="Basic and acidic residues" evidence="1">
    <location>
        <begin position="1030"/>
        <end position="1041"/>
    </location>
</feature>
<feature type="compositionally biased region" description="Pro residues" evidence="1">
    <location>
        <begin position="857"/>
        <end position="869"/>
    </location>
</feature>